<accession>A0AAV0W494</accession>
<evidence type="ECO:0000313" key="2">
    <source>
        <dbReference type="Proteomes" id="UP001160148"/>
    </source>
</evidence>
<proteinExistence type="predicted"/>
<reference evidence="1 2" key="1">
    <citation type="submission" date="2023-01" db="EMBL/GenBank/DDBJ databases">
        <authorList>
            <person name="Whitehead M."/>
        </authorList>
    </citation>
    <scope>NUCLEOTIDE SEQUENCE [LARGE SCALE GENOMIC DNA]</scope>
</reference>
<evidence type="ECO:0000313" key="1">
    <source>
        <dbReference type="EMBL" id="CAI6350641.1"/>
    </source>
</evidence>
<dbReference type="AlphaFoldDB" id="A0AAV0W494"/>
<name>A0AAV0W494_9HEMI</name>
<gene>
    <name evidence="1" type="ORF">MEUPH1_LOCUS7077</name>
</gene>
<sequence length="856" mass="100024">MSKSLVNSTQLTELLNTINSKITHNSWDTVIRQTNIIIDGNPTTVISYLNNNLKYDATTTDIQLNESNVLEVLLLVYTAFKCEYASFVRDLLNFFFEYISICETSVNTHSTINVADGCSHNRIISKFIDFKQNIVKIIFNLFNFMDLSQHLILSDQTFLKSLISINLFLYYHQHLTDDDGESNILHATYYDDDQLGHIIVLKKVVVQIKDLVDHFRCKNCFVGYDYFKDSKNNTSDLSTKIQELYDSYSLTSKMDRFDDIGLQNDLYDVEMYDPKYLLVTELFEIDKDYFEYYLLAFYHDTHNSYDINVIFQYQNYINQAVTLFMTRTFLKSIDLYINKLGIDCNTPETLLSDSYRLLVEKKDSLTALSDSEKGDLSEKKDLLPAVRETFFSTLSYLDQRDLSVKILKLLNSKMPDYAPDSKEEENIFLMTGFVINIVNSVNFKSFLQTIEIFKQELNSNDDYNLLTMDAHGKIEKRVDGVQGIDTESCKATAVLREILVSISLLVNVLEKHGVCIKGDDSTTKEQCFQDYLRLHLNSVFQCISNFIESTTDEKLQQRLWPILFHLENMGWTYLGVNDDEAYTQYVTIHQYVLMTLGSIELYELSNCKSPKYNQTLYDKMVGYAENKSNHKEQLFVTPSTAEDMIDRLRAHIAFNTLKYDHVSYSSITYIHNSMFNDILSYFPEVYSKNYQFYWYGHKKNIYHIVRAVTQNVIDYHGVLSYRLIIIQWIISTVYIRMKSILKICHPLKKTDIHMIKKQLFVIREEFKAPEALKKDFNDNVDRYLRVIETENSFDLKVNKFNDFIMKKFELFDFAAIEAELTAENVCSGLKDYFEIIKSKLISMSNNYIDYNSNKPL</sequence>
<comment type="caution">
    <text evidence="1">The sequence shown here is derived from an EMBL/GenBank/DDBJ whole genome shotgun (WGS) entry which is preliminary data.</text>
</comment>
<organism evidence="1 2">
    <name type="scientific">Macrosiphum euphorbiae</name>
    <name type="common">potato aphid</name>
    <dbReference type="NCBI Taxonomy" id="13131"/>
    <lineage>
        <taxon>Eukaryota</taxon>
        <taxon>Metazoa</taxon>
        <taxon>Ecdysozoa</taxon>
        <taxon>Arthropoda</taxon>
        <taxon>Hexapoda</taxon>
        <taxon>Insecta</taxon>
        <taxon>Pterygota</taxon>
        <taxon>Neoptera</taxon>
        <taxon>Paraneoptera</taxon>
        <taxon>Hemiptera</taxon>
        <taxon>Sternorrhyncha</taxon>
        <taxon>Aphidomorpha</taxon>
        <taxon>Aphidoidea</taxon>
        <taxon>Aphididae</taxon>
        <taxon>Macrosiphini</taxon>
        <taxon>Macrosiphum</taxon>
    </lineage>
</organism>
<dbReference type="EMBL" id="CARXXK010000001">
    <property type="protein sequence ID" value="CAI6350641.1"/>
    <property type="molecule type" value="Genomic_DNA"/>
</dbReference>
<dbReference type="Proteomes" id="UP001160148">
    <property type="component" value="Unassembled WGS sequence"/>
</dbReference>
<protein>
    <submittedName>
        <fullName evidence="1">Uncharacterized protein</fullName>
    </submittedName>
</protein>
<keyword evidence="2" id="KW-1185">Reference proteome</keyword>